<feature type="region of interest" description="Disordered" evidence="5">
    <location>
        <begin position="196"/>
        <end position="219"/>
    </location>
</feature>
<feature type="compositionally biased region" description="Polar residues" evidence="5">
    <location>
        <begin position="361"/>
        <end position="378"/>
    </location>
</feature>
<dbReference type="OrthoDB" id="5583at2759"/>
<proteinExistence type="inferred from homology"/>
<dbReference type="PANTHER" id="PTHR14152:SF5">
    <property type="entry name" value="U4_U6.U5 TRI-SNRNP-ASSOCIATED PROTEIN 1"/>
    <property type="match status" value="1"/>
</dbReference>
<accession>A0A9W8B6T8</accession>
<protein>
    <recommendedName>
        <fullName evidence="8">SART-1 protein</fullName>
    </recommendedName>
</protein>
<comment type="caution">
    <text evidence="6">The sequence shown here is derived from an EMBL/GenBank/DDBJ whole genome shotgun (WGS) entry which is preliminary data.</text>
</comment>
<feature type="region of interest" description="Disordered" evidence="5">
    <location>
        <begin position="1"/>
        <end position="49"/>
    </location>
</feature>
<evidence type="ECO:0008006" key="8">
    <source>
        <dbReference type="Google" id="ProtNLM"/>
    </source>
</evidence>
<comment type="subcellular location">
    <subcellularLocation>
        <location evidence="1">Nucleus</location>
    </subcellularLocation>
</comment>
<dbReference type="EMBL" id="JANBQB010000044">
    <property type="protein sequence ID" value="KAJ1983691.1"/>
    <property type="molecule type" value="Genomic_DNA"/>
</dbReference>
<comment type="similarity">
    <text evidence="2">Belongs to the SNU66/SART1 family.</text>
</comment>
<feature type="region of interest" description="Disordered" evidence="5">
    <location>
        <begin position="537"/>
        <end position="605"/>
    </location>
</feature>
<evidence type="ECO:0000256" key="1">
    <source>
        <dbReference type="ARBA" id="ARBA00004123"/>
    </source>
</evidence>
<feature type="region of interest" description="Disordered" evidence="5">
    <location>
        <begin position="454"/>
        <end position="482"/>
    </location>
</feature>
<sequence length="605" mass="67649">MSASPRVSDDEDIDDPLAWIQRSRRLEKAQRKSAKQRKKKGKATPAPAKEYTAEELTGLQVGHGADEFAEGEERILTLKDTSVLGKDEDQLINAQLEEQAKAHENLENRKRKSAYSGFDDDEFVGVIGKKRAVLAHYDEQIEGKPSKGFKLTKGSAADPSATPAIDADHRGDITDVSLQRRQEAIDYYTPGEADTLFRKSTKKPKRSKRSKRLRTRTTSAETAIPDTTATKLALPTAMDVDGDSIDDGGNFVDDDDLQKALARTRRLKVAKRSQQPLPTAEDLAKVYRQVASDKATAADAAEVGTDQGLELSETVDFVNNLSSNITSNREDKAHMSLLEQASQHTRVSKASAMDLDVPTDAVTQKGQRDTTPLPSMTNEDAPLSSPETPEETITSLTEAEPLVSDGLAATLALLNQKGILKPKTTEEKDSERIYSERQQWFAEQRRKDRLRELEDQRGRAQLTRGTRKGTGRDAAAAAAADREHERLMLARDRERAREEQERMRNYKPDVRLEYTDEFGQQLDPKEAFRQLSHKFHGKYSGKAKTEKRLKKMEQERRRLATSQDDTPLHLSSVFQQQQKNSGNAYVVLSTGNKQGVSNIDLHPER</sequence>
<dbReference type="GO" id="GO:0045292">
    <property type="term" value="P:mRNA cis splicing, via spliceosome"/>
    <property type="evidence" value="ECO:0007669"/>
    <property type="project" value="TreeGrafter"/>
</dbReference>
<feature type="compositionally biased region" description="Polar residues" evidence="5">
    <location>
        <begin position="572"/>
        <end position="597"/>
    </location>
</feature>
<dbReference type="Pfam" id="PF03343">
    <property type="entry name" value="SART-1"/>
    <property type="match status" value="1"/>
</dbReference>
<feature type="compositionally biased region" description="Basic residues" evidence="5">
    <location>
        <begin position="31"/>
        <end position="42"/>
    </location>
</feature>
<keyword evidence="7" id="KW-1185">Reference proteome</keyword>
<reference evidence="6" key="1">
    <citation type="submission" date="2022-07" db="EMBL/GenBank/DDBJ databases">
        <title>Phylogenomic reconstructions and comparative analyses of Kickxellomycotina fungi.</title>
        <authorList>
            <person name="Reynolds N.K."/>
            <person name="Stajich J.E."/>
            <person name="Barry K."/>
            <person name="Grigoriev I.V."/>
            <person name="Crous P."/>
            <person name="Smith M.E."/>
        </authorList>
    </citation>
    <scope>NUCLEOTIDE SEQUENCE</scope>
    <source>
        <strain evidence="6">RSA 567</strain>
    </source>
</reference>
<feature type="coiled-coil region" evidence="4">
    <location>
        <begin position="86"/>
        <end position="113"/>
    </location>
</feature>
<dbReference type="InterPro" id="IPR005011">
    <property type="entry name" value="SNU66/SART1"/>
</dbReference>
<evidence type="ECO:0000256" key="5">
    <source>
        <dbReference type="SAM" id="MobiDB-lite"/>
    </source>
</evidence>
<gene>
    <name evidence="6" type="ORF">H4R34_001119</name>
</gene>
<dbReference type="GO" id="GO:0046540">
    <property type="term" value="C:U4/U6 x U5 tri-snRNP complex"/>
    <property type="evidence" value="ECO:0007669"/>
    <property type="project" value="TreeGrafter"/>
</dbReference>
<dbReference type="GO" id="GO:0000481">
    <property type="term" value="P:maturation of 5S rRNA"/>
    <property type="evidence" value="ECO:0007669"/>
    <property type="project" value="TreeGrafter"/>
</dbReference>
<dbReference type="Proteomes" id="UP001151582">
    <property type="component" value="Unassembled WGS sequence"/>
</dbReference>
<feature type="compositionally biased region" description="Basic and acidic residues" evidence="5">
    <location>
        <begin position="543"/>
        <end position="558"/>
    </location>
</feature>
<evidence type="ECO:0000313" key="7">
    <source>
        <dbReference type="Proteomes" id="UP001151582"/>
    </source>
</evidence>
<evidence type="ECO:0000256" key="2">
    <source>
        <dbReference type="ARBA" id="ARBA00006076"/>
    </source>
</evidence>
<evidence type="ECO:0000256" key="4">
    <source>
        <dbReference type="SAM" id="Coils"/>
    </source>
</evidence>
<evidence type="ECO:0000256" key="3">
    <source>
        <dbReference type="ARBA" id="ARBA00023242"/>
    </source>
</evidence>
<feature type="region of interest" description="Disordered" evidence="5">
    <location>
        <begin position="354"/>
        <end position="389"/>
    </location>
</feature>
<keyword evidence="3" id="KW-0539">Nucleus</keyword>
<feature type="compositionally biased region" description="Basic residues" evidence="5">
    <location>
        <begin position="199"/>
        <end position="215"/>
    </location>
</feature>
<organism evidence="6 7">
    <name type="scientific">Dimargaris verticillata</name>
    <dbReference type="NCBI Taxonomy" id="2761393"/>
    <lineage>
        <taxon>Eukaryota</taxon>
        <taxon>Fungi</taxon>
        <taxon>Fungi incertae sedis</taxon>
        <taxon>Zoopagomycota</taxon>
        <taxon>Kickxellomycotina</taxon>
        <taxon>Dimargaritomycetes</taxon>
        <taxon>Dimargaritales</taxon>
        <taxon>Dimargaritaceae</taxon>
        <taxon>Dimargaris</taxon>
    </lineage>
</organism>
<keyword evidence="4" id="KW-0175">Coiled coil</keyword>
<dbReference type="AlphaFoldDB" id="A0A9W8B6T8"/>
<name>A0A9W8B6T8_9FUNG</name>
<dbReference type="PANTHER" id="PTHR14152">
    <property type="entry name" value="SQUAMOUS CELL CARCINOMA ANTIGEN RECOGNISED BY CYTOTOXIC T LYMPHOCYTES"/>
    <property type="match status" value="1"/>
</dbReference>
<feature type="region of interest" description="Disordered" evidence="5">
    <location>
        <begin position="144"/>
        <end position="171"/>
    </location>
</feature>
<evidence type="ECO:0000313" key="6">
    <source>
        <dbReference type="EMBL" id="KAJ1983691.1"/>
    </source>
</evidence>